<feature type="region of interest" description="Disordered" evidence="2">
    <location>
        <begin position="200"/>
        <end position="220"/>
    </location>
</feature>
<dbReference type="Gene3D" id="1.10.10.630">
    <property type="entry name" value="DnaD domain-like"/>
    <property type="match status" value="1"/>
</dbReference>
<evidence type="ECO:0000313" key="5">
    <source>
        <dbReference type="EMBL" id="MEW9500179.1"/>
    </source>
</evidence>
<dbReference type="RefSeq" id="WP_367777464.1">
    <property type="nucleotide sequence ID" value="NZ_JBFMIA010000001.1"/>
</dbReference>
<dbReference type="InterPro" id="IPR053162">
    <property type="entry name" value="DnaD"/>
</dbReference>
<dbReference type="EMBL" id="JBFMIA010000001">
    <property type="protein sequence ID" value="MEW9500179.1"/>
    <property type="molecule type" value="Genomic_DNA"/>
</dbReference>
<dbReference type="NCBIfam" id="TIGR01446">
    <property type="entry name" value="DnaD_dom"/>
    <property type="match status" value="1"/>
</dbReference>
<evidence type="ECO:0000259" key="4">
    <source>
        <dbReference type="Pfam" id="PF21984"/>
    </source>
</evidence>
<accession>A0ABV3PZR4</accession>
<keyword evidence="6" id="KW-1185">Reference proteome</keyword>
<protein>
    <submittedName>
        <fullName evidence="5">DnaD domain-containing protein</fullName>
    </submittedName>
</protein>
<dbReference type="PANTHER" id="PTHR37293">
    <property type="entry name" value="PHAGE REPLICATION PROTEIN-RELATED"/>
    <property type="match status" value="1"/>
</dbReference>
<dbReference type="Pfam" id="PF21984">
    <property type="entry name" value="DnaD_N"/>
    <property type="match status" value="1"/>
</dbReference>
<proteinExistence type="inferred from homology"/>
<dbReference type="Gene3D" id="1.10.10.10">
    <property type="entry name" value="Winged helix-like DNA-binding domain superfamily/Winged helix DNA-binding domain"/>
    <property type="match status" value="1"/>
</dbReference>
<dbReference type="InterPro" id="IPR036388">
    <property type="entry name" value="WH-like_DNA-bd_sf"/>
</dbReference>
<name>A0ABV3PZR4_9BACL</name>
<evidence type="ECO:0000259" key="3">
    <source>
        <dbReference type="Pfam" id="PF07261"/>
    </source>
</evidence>
<dbReference type="SUPFAM" id="SSF46785">
    <property type="entry name" value="Winged helix' DNA-binding domain"/>
    <property type="match status" value="1"/>
</dbReference>
<evidence type="ECO:0000256" key="2">
    <source>
        <dbReference type="SAM" id="MobiDB-lite"/>
    </source>
</evidence>
<dbReference type="Pfam" id="PF07261">
    <property type="entry name" value="DnaB_2"/>
    <property type="match status" value="1"/>
</dbReference>
<evidence type="ECO:0000313" key="6">
    <source>
        <dbReference type="Proteomes" id="UP001556040"/>
    </source>
</evidence>
<feature type="domain" description="DnaB/C C-terminal" evidence="3">
    <location>
        <begin position="130"/>
        <end position="202"/>
    </location>
</feature>
<dbReference type="PANTHER" id="PTHR37293:SF6">
    <property type="entry name" value="DNA REPLICATION PROTEIN DNAD"/>
    <property type="match status" value="1"/>
</dbReference>
<dbReference type="Proteomes" id="UP001556040">
    <property type="component" value="Unassembled WGS sequence"/>
</dbReference>
<dbReference type="SUPFAM" id="SSF158499">
    <property type="entry name" value="DnaD domain-like"/>
    <property type="match status" value="1"/>
</dbReference>
<gene>
    <name evidence="5" type="ORF">AB1471_00015</name>
</gene>
<dbReference type="InterPro" id="IPR006343">
    <property type="entry name" value="DnaB/C_C"/>
</dbReference>
<reference evidence="5 6" key="1">
    <citation type="journal article" date="1979" name="Int. J. Syst. Evol. Microbiol.">
        <title>Bacillus globisporus subsp. marinus subsp. nov.</title>
        <authorList>
            <person name="Liu H."/>
        </authorList>
    </citation>
    <scope>NUCLEOTIDE SEQUENCE [LARGE SCALE GENOMIC DNA]</scope>
    <source>
        <strain evidence="5 6">DSM 1297</strain>
    </source>
</reference>
<comment type="caution">
    <text evidence="5">The sequence shown here is derived from an EMBL/GenBank/DDBJ whole genome shotgun (WGS) entry which is preliminary data.</text>
</comment>
<dbReference type="InterPro" id="IPR053843">
    <property type="entry name" value="DnaD_N"/>
</dbReference>
<dbReference type="InterPro" id="IPR034829">
    <property type="entry name" value="DnaD-like_sf"/>
</dbReference>
<evidence type="ECO:0000256" key="1">
    <source>
        <dbReference type="ARBA" id="ARBA00093462"/>
    </source>
</evidence>
<feature type="domain" description="DnaD N-terminal" evidence="4">
    <location>
        <begin position="18"/>
        <end position="116"/>
    </location>
</feature>
<sequence length="232" mass="27136">MEQSIPWQQWIKEGQVSIPAILLKNYSLLGINETECMMLIHIHTYIEKGNSFPTPEELSNRMTLSASECFSVIQKLLKKGVLGIDQSSVKDVREESYSLLPLWNTLMNKLIKEQQHEKLTNTLQAQTDLFTLFEQEFGRPLSPLECETLAMWIDKDNQSPTLIKAALREAVISMKLNFRYIDRILFEWKKQGIETVEQARKQSEKFRQPQKQELAQDKPTTKKVPFYNWLEK</sequence>
<organism evidence="5 6">
    <name type="scientific">Jeotgalibacillus marinus</name>
    <dbReference type="NCBI Taxonomy" id="86667"/>
    <lineage>
        <taxon>Bacteria</taxon>
        <taxon>Bacillati</taxon>
        <taxon>Bacillota</taxon>
        <taxon>Bacilli</taxon>
        <taxon>Bacillales</taxon>
        <taxon>Caryophanaceae</taxon>
        <taxon>Jeotgalibacillus</taxon>
    </lineage>
</organism>
<comment type="similarity">
    <text evidence="1">Belongs to the DnaB/DnaD family.</text>
</comment>
<dbReference type="InterPro" id="IPR036390">
    <property type="entry name" value="WH_DNA-bd_sf"/>
</dbReference>